<evidence type="ECO:0000256" key="2">
    <source>
        <dbReference type="ARBA" id="ARBA00022475"/>
    </source>
</evidence>
<dbReference type="Pfam" id="PF00535">
    <property type="entry name" value="Glycos_transf_2"/>
    <property type="match status" value="1"/>
</dbReference>
<dbReference type="OrthoDB" id="8416156at2"/>
<evidence type="ECO:0000313" key="7">
    <source>
        <dbReference type="EMBL" id="SPJ26062.1"/>
    </source>
</evidence>
<comment type="subcellular location">
    <subcellularLocation>
        <location evidence="1">Cell membrane</location>
    </subcellularLocation>
</comment>
<dbReference type="EMBL" id="ONZF01000014">
    <property type="protein sequence ID" value="SPJ26062.1"/>
    <property type="molecule type" value="Genomic_DNA"/>
</dbReference>
<keyword evidence="5" id="KW-0472">Membrane</keyword>
<sequence>MRDDLFIPSDWGVSGFIVAIPARNEADRLPVTLSAFASEPDIQDVIVIANGCSDATATIARRSKGLRVAVLETGCLSGGVGEARRMGMQAALDAAPHATILATTDADCVVMPGWGHIVRSAMEKVDVICGRVVPDPEEFARLPRIVRMHGALEDEVAALGAELDGLRAPCTYDPLPRHGQTPGASLAFRTGTYLAAGGFEAIPCHEDRRIVARIEASGGRIARPWDLVVTASCRLEGRAPGGMADTISARATDQIRLQGEIADLRRTAKYLRALISAHHASQLAGAV</sequence>
<evidence type="ECO:0000313" key="8">
    <source>
        <dbReference type="Proteomes" id="UP000244912"/>
    </source>
</evidence>
<evidence type="ECO:0000256" key="3">
    <source>
        <dbReference type="ARBA" id="ARBA00022676"/>
    </source>
</evidence>
<name>A0A2R8C103_9RHOB</name>
<dbReference type="Proteomes" id="UP000244912">
    <property type="component" value="Unassembled WGS sequence"/>
</dbReference>
<keyword evidence="2" id="KW-1003">Cell membrane</keyword>
<protein>
    <recommendedName>
        <fullName evidence="6">Glycosyltransferase 2-like domain-containing protein</fullName>
    </recommendedName>
</protein>
<dbReference type="InterPro" id="IPR029044">
    <property type="entry name" value="Nucleotide-diphossugar_trans"/>
</dbReference>
<keyword evidence="3" id="KW-0328">Glycosyltransferase</keyword>
<evidence type="ECO:0000259" key="6">
    <source>
        <dbReference type="Pfam" id="PF00535"/>
    </source>
</evidence>
<keyword evidence="8" id="KW-1185">Reference proteome</keyword>
<dbReference type="InterPro" id="IPR001173">
    <property type="entry name" value="Glyco_trans_2-like"/>
</dbReference>
<feature type="domain" description="Glycosyltransferase 2-like" evidence="6">
    <location>
        <begin position="18"/>
        <end position="144"/>
    </location>
</feature>
<evidence type="ECO:0000256" key="5">
    <source>
        <dbReference type="ARBA" id="ARBA00023136"/>
    </source>
</evidence>
<dbReference type="GO" id="GO:0016757">
    <property type="term" value="F:glycosyltransferase activity"/>
    <property type="evidence" value="ECO:0007669"/>
    <property type="project" value="UniProtKB-KW"/>
</dbReference>
<dbReference type="SUPFAM" id="SSF53448">
    <property type="entry name" value="Nucleotide-diphospho-sugar transferases"/>
    <property type="match status" value="1"/>
</dbReference>
<accession>A0A2R8C103</accession>
<evidence type="ECO:0000256" key="4">
    <source>
        <dbReference type="ARBA" id="ARBA00022679"/>
    </source>
</evidence>
<dbReference type="Gene3D" id="3.90.550.10">
    <property type="entry name" value="Spore Coat Polysaccharide Biosynthesis Protein SpsA, Chain A"/>
    <property type="match status" value="1"/>
</dbReference>
<organism evidence="7 8">
    <name type="scientific">Palleronia abyssalis</name>
    <dbReference type="NCBI Taxonomy" id="1501240"/>
    <lineage>
        <taxon>Bacteria</taxon>
        <taxon>Pseudomonadati</taxon>
        <taxon>Pseudomonadota</taxon>
        <taxon>Alphaproteobacteria</taxon>
        <taxon>Rhodobacterales</taxon>
        <taxon>Roseobacteraceae</taxon>
        <taxon>Palleronia</taxon>
    </lineage>
</organism>
<dbReference type="AlphaFoldDB" id="A0A2R8C103"/>
<dbReference type="RefSeq" id="WP_108895785.1">
    <property type="nucleotide sequence ID" value="NZ_ONZF01000014.1"/>
</dbReference>
<dbReference type="PANTHER" id="PTHR43646:SF2">
    <property type="entry name" value="GLYCOSYLTRANSFERASE 2-LIKE DOMAIN-CONTAINING PROTEIN"/>
    <property type="match status" value="1"/>
</dbReference>
<dbReference type="PANTHER" id="PTHR43646">
    <property type="entry name" value="GLYCOSYLTRANSFERASE"/>
    <property type="match status" value="1"/>
</dbReference>
<proteinExistence type="predicted"/>
<dbReference type="GO" id="GO:0005886">
    <property type="term" value="C:plasma membrane"/>
    <property type="evidence" value="ECO:0007669"/>
    <property type="project" value="UniProtKB-SubCell"/>
</dbReference>
<reference evidence="7 8" key="1">
    <citation type="submission" date="2018-03" db="EMBL/GenBank/DDBJ databases">
        <authorList>
            <person name="Keele B.F."/>
        </authorList>
    </citation>
    <scope>NUCLEOTIDE SEQUENCE [LARGE SCALE GENOMIC DNA]</scope>
    <source>
        <strain evidence="7 8">CECT 8504</strain>
    </source>
</reference>
<evidence type="ECO:0000256" key="1">
    <source>
        <dbReference type="ARBA" id="ARBA00004236"/>
    </source>
</evidence>
<gene>
    <name evidence="7" type="ORF">PAA8504_03918</name>
</gene>
<keyword evidence="4" id="KW-0808">Transferase</keyword>